<sequence length="439" mass="46416">MTSELTAQVLDAAIKAMPGAQIEVKVDRIQSALTRFANSFIHQNVDEDTIRVGLRVHHEGRTVSVSTTQTDAEALAQRAGAMLPLAPLDPGWPGITAPTSLHEQSIVDEDTRDCTPADRAALVQDFVQAAGGLVTAGYCRTATWSGFYLNSAGQQLTAAATDSAMDGIARLDGADGVARYASARLSDLEGAALGEQAANSVRAQGDPVELPPGRYEVILQPAAVADILNNFALFGFNGKVFTEGRSFAEPGSAQLDPAVTIYDDPTGPAGGVSFDAEGTPRGRMTLVDGGVTAGVTHDRRTAAKAGVASTGHCIIEDSWGPMPRNPVLAPGDTNLAEMIARVERGILVADFWYTRVLDPRTMALTGLTRNGAWLIEAGEIVRPVRNFRFTQSYVQALEPGNVLGIGSESIAQPNRYEFVNTSAPVLHLRSWNFTGGASG</sequence>
<evidence type="ECO:0000313" key="5">
    <source>
        <dbReference type="Proteomes" id="UP000612899"/>
    </source>
</evidence>
<evidence type="ECO:0000259" key="2">
    <source>
        <dbReference type="Pfam" id="PF01523"/>
    </source>
</evidence>
<dbReference type="InterPro" id="IPR002510">
    <property type="entry name" value="Metalloprtase-TldD/E_N"/>
</dbReference>
<feature type="domain" description="Metalloprotease TldD/E N-terminal" evidence="2">
    <location>
        <begin position="23"/>
        <end position="81"/>
    </location>
</feature>
<keyword evidence="5" id="KW-1185">Reference proteome</keyword>
<dbReference type="RefSeq" id="WP_203913819.1">
    <property type="nucleotide sequence ID" value="NZ_BONY01000084.1"/>
</dbReference>
<reference evidence="4" key="1">
    <citation type="submission" date="2021-01" db="EMBL/GenBank/DDBJ databases">
        <title>Whole genome shotgun sequence of Rhizocola hellebori NBRC 109834.</title>
        <authorList>
            <person name="Komaki H."/>
            <person name="Tamura T."/>
        </authorList>
    </citation>
    <scope>NUCLEOTIDE SEQUENCE</scope>
    <source>
        <strain evidence="4">NBRC 109834</strain>
    </source>
</reference>
<gene>
    <name evidence="4" type="ORF">Rhe02_81670</name>
</gene>
<accession>A0A8J3QI31</accession>
<dbReference type="InterPro" id="IPR045569">
    <property type="entry name" value="Metalloprtase-TldD/E_C"/>
</dbReference>
<evidence type="ECO:0000259" key="3">
    <source>
        <dbReference type="Pfam" id="PF19289"/>
    </source>
</evidence>
<feature type="domain" description="Metalloprotease TldD/E C-terminal" evidence="3">
    <location>
        <begin position="212"/>
        <end position="435"/>
    </location>
</feature>
<dbReference type="GO" id="GO:0008237">
    <property type="term" value="F:metallopeptidase activity"/>
    <property type="evidence" value="ECO:0007669"/>
    <property type="project" value="InterPro"/>
</dbReference>
<dbReference type="EMBL" id="BONY01000084">
    <property type="protein sequence ID" value="GIH10100.1"/>
    <property type="molecule type" value="Genomic_DNA"/>
</dbReference>
<evidence type="ECO:0000313" key="4">
    <source>
        <dbReference type="EMBL" id="GIH10100.1"/>
    </source>
</evidence>
<comment type="caution">
    <text evidence="4">The sequence shown here is derived from an EMBL/GenBank/DDBJ whole genome shotgun (WGS) entry which is preliminary data.</text>
</comment>
<protein>
    <submittedName>
        <fullName evidence="4">Peptidase U62</fullName>
    </submittedName>
</protein>
<name>A0A8J3QI31_9ACTN</name>
<dbReference type="Gene3D" id="3.30.2290.10">
    <property type="entry name" value="PmbA/TldD superfamily"/>
    <property type="match status" value="1"/>
</dbReference>
<organism evidence="4 5">
    <name type="scientific">Rhizocola hellebori</name>
    <dbReference type="NCBI Taxonomy" id="1392758"/>
    <lineage>
        <taxon>Bacteria</taxon>
        <taxon>Bacillati</taxon>
        <taxon>Actinomycetota</taxon>
        <taxon>Actinomycetes</taxon>
        <taxon>Micromonosporales</taxon>
        <taxon>Micromonosporaceae</taxon>
        <taxon>Rhizocola</taxon>
    </lineage>
</organism>
<dbReference type="InterPro" id="IPR036059">
    <property type="entry name" value="TldD/PmbA_sf"/>
</dbReference>
<dbReference type="Pfam" id="PF19289">
    <property type="entry name" value="PmbA_TldD_3rd"/>
    <property type="match status" value="1"/>
</dbReference>
<dbReference type="GO" id="GO:0006508">
    <property type="term" value="P:proteolysis"/>
    <property type="evidence" value="ECO:0007669"/>
    <property type="project" value="InterPro"/>
</dbReference>
<dbReference type="PANTHER" id="PTHR43666">
    <property type="entry name" value="TLDD PROTEIN"/>
    <property type="match status" value="1"/>
</dbReference>
<evidence type="ECO:0000256" key="1">
    <source>
        <dbReference type="ARBA" id="ARBA00005836"/>
    </source>
</evidence>
<comment type="similarity">
    <text evidence="1">Belongs to the peptidase U62 family.</text>
</comment>
<dbReference type="PANTHER" id="PTHR43666:SF1">
    <property type="entry name" value="CONSERVED PROTEIN"/>
    <property type="match status" value="1"/>
</dbReference>
<dbReference type="AlphaFoldDB" id="A0A8J3QI31"/>
<proteinExistence type="inferred from homology"/>
<dbReference type="SUPFAM" id="SSF111283">
    <property type="entry name" value="Putative modulator of DNA gyrase, PmbA/TldD"/>
    <property type="match status" value="1"/>
</dbReference>
<dbReference type="InterPro" id="IPR035068">
    <property type="entry name" value="TldD/PmbA_N"/>
</dbReference>
<dbReference type="Pfam" id="PF01523">
    <property type="entry name" value="PmbA_TldD_1st"/>
    <property type="match status" value="1"/>
</dbReference>
<dbReference type="Proteomes" id="UP000612899">
    <property type="component" value="Unassembled WGS sequence"/>
</dbReference>